<dbReference type="Proteomes" id="UP000703674">
    <property type="component" value="Unassembled WGS sequence"/>
</dbReference>
<proteinExistence type="predicted"/>
<accession>A0ABX1CWE4</accession>
<dbReference type="RefSeq" id="WP_168137728.1">
    <property type="nucleotide sequence ID" value="NZ_JAAVJR010000003.1"/>
</dbReference>
<organism evidence="2 3">
    <name type="scientific">Salinimicrobium oceani</name>
    <dbReference type="NCBI Taxonomy" id="2722702"/>
    <lineage>
        <taxon>Bacteria</taxon>
        <taxon>Pseudomonadati</taxon>
        <taxon>Bacteroidota</taxon>
        <taxon>Flavobacteriia</taxon>
        <taxon>Flavobacteriales</taxon>
        <taxon>Flavobacteriaceae</taxon>
        <taxon>Salinimicrobium</taxon>
    </lineage>
</organism>
<sequence>MKIKALPKLLFVFFLSSLFGCDNEDDPQEPQLPEVVTVSDETEAAVTYTSVEINGSIKETDEITAYGVAWGTEPNPTLEDNVAFPESGAAATSSSNRYSTKQAEDSFVVRITDLDLGETYYFRTFATNDAGTAYGDEISLETPGLAESTWKITFHHEEDVSWMAHLSFYEDGTAFYTEPDAPGVYDSWGVWHLEGNFLTYDMLPDDDRDDYILTGDIIENEVSGTYTWGDSNRPWSGFVISTEED</sequence>
<keyword evidence="3" id="KW-1185">Reference proteome</keyword>
<evidence type="ECO:0000256" key="1">
    <source>
        <dbReference type="SAM" id="SignalP"/>
    </source>
</evidence>
<evidence type="ECO:0000313" key="3">
    <source>
        <dbReference type="Proteomes" id="UP000703674"/>
    </source>
</evidence>
<dbReference type="PROSITE" id="PS51257">
    <property type="entry name" value="PROKAR_LIPOPROTEIN"/>
    <property type="match status" value="1"/>
</dbReference>
<comment type="caution">
    <text evidence="2">The sequence shown here is derived from an EMBL/GenBank/DDBJ whole genome shotgun (WGS) entry which is preliminary data.</text>
</comment>
<evidence type="ECO:0008006" key="4">
    <source>
        <dbReference type="Google" id="ProtNLM"/>
    </source>
</evidence>
<keyword evidence="1" id="KW-0732">Signal</keyword>
<name>A0ABX1CWE4_9FLAO</name>
<feature type="signal peptide" evidence="1">
    <location>
        <begin position="1"/>
        <end position="24"/>
    </location>
</feature>
<protein>
    <recommendedName>
        <fullName evidence="4">Fibronectin type-III domain-containing protein</fullName>
    </recommendedName>
</protein>
<feature type="chain" id="PRO_5047190017" description="Fibronectin type-III domain-containing protein" evidence="1">
    <location>
        <begin position="25"/>
        <end position="245"/>
    </location>
</feature>
<gene>
    <name evidence="2" type="ORF">HC175_06730</name>
</gene>
<dbReference type="Gene3D" id="2.60.40.10">
    <property type="entry name" value="Immunoglobulins"/>
    <property type="match status" value="1"/>
</dbReference>
<reference evidence="2 3" key="1">
    <citation type="submission" date="2020-03" db="EMBL/GenBank/DDBJ databases">
        <title>Salinimicrobium sp. nov, isolated from SCS.</title>
        <authorList>
            <person name="Cao W.R."/>
        </authorList>
    </citation>
    <scope>NUCLEOTIDE SEQUENCE [LARGE SCALE GENOMIC DNA]</scope>
    <source>
        <strain evidence="3">J15B91</strain>
    </source>
</reference>
<evidence type="ECO:0000313" key="2">
    <source>
        <dbReference type="EMBL" id="NJW52611.1"/>
    </source>
</evidence>
<dbReference type="EMBL" id="JAAVJR010000003">
    <property type="protein sequence ID" value="NJW52611.1"/>
    <property type="molecule type" value="Genomic_DNA"/>
</dbReference>
<dbReference type="InterPro" id="IPR013783">
    <property type="entry name" value="Ig-like_fold"/>
</dbReference>